<evidence type="ECO:0000259" key="4">
    <source>
        <dbReference type="Pfam" id="PF03865"/>
    </source>
</evidence>
<dbReference type="EMBL" id="UOFG01000079">
    <property type="protein sequence ID" value="VAW59396.1"/>
    <property type="molecule type" value="Genomic_DNA"/>
</dbReference>
<evidence type="ECO:0000313" key="6">
    <source>
        <dbReference type="EMBL" id="VAW59396.1"/>
    </source>
</evidence>
<keyword evidence="2" id="KW-0812">Transmembrane</keyword>
<proteinExistence type="predicted"/>
<name>A0A3B0XSM7_9ZZZZ</name>
<sequence>MYFIVYWNEVLIKINRIFCLFAFSLILPVNAMAGFLEMPEITEMPEFERKSMLKDLDIPSVRDRDPDPESGPRLNVERFKLQGIVEYPELGISKADIEKLIDGIRFDLMDEYRVEESGFTATELEEVSQLLVEIEEDTMERHVSDLEVQKLVWLIREQRSKRGITLGQIETVADRITQFYRKRGFILARAYIPEQEVRDGVVTLTLLLGTLGEVLVHDNALYSNEYLASAFDNMILKPVTSSVVEENLYLINDFPGVSGTGYFEPGAQVGDTRLNLNVKAEKSYAANVRLDNHGSEQTGLNRLYGEILWNNLAGNADQLHLAVLATGNPGNTTYGQIRYSSRIFSPRFTLSGGISKNDFVIGPGNSEAVNNLELSGETTQADLTSSYSIKRSRTSSYYAELGVERIESVLRAGVIPGDDFLDDIVTSAFSVFIFDVLDEENKMLHQGNVRLTAGRFEKGVDAGQDEQYNILNVDYSLLTFWKVPFTDVSSRVIYRASMQYASSPLTSIYQYSLAGPTKARGYPVNQFSADNAAFMAVDVVFNAPDFFDITYGGINFREISSPFLFLDASWGQVLSLNEIEPDDSAQLYDAGFGLQFAYRNKFHGNLQFAFPLSEKFSSNEFQAPGDTVKLVFDFQYSF</sequence>
<dbReference type="InterPro" id="IPR013686">
    <property type="entry name" value="Polypept-transport_assoc_ShlB"/>
</dbReference>
<reference evidence="6" key="1">
    <citation type="submission" date="2018-06" db="EMBL/GenBank/DDBJ databases">
        <authorList>
            <person name="Zhirakovskaya E."/>
        </authorList>
    </citation>
    <scope>NUCLEOTIDE SEQUENCE</scope>
</reference>
<dbReference type="Pfam" id="PF08479">
    <property type="entry name" value="POTRA_2"/>
    <property type="match status" value="1"/>
</dbReference>
<gene>
    <name evidence="6" type="ORF">MNBD_GAMMA11-1112</name>
</gene>
<dbReference type="Pfam" id="PF03865">
    <property type="entry name" value="ShlB"/>
    <property type="match status" value="1"/>
</dbReference>
<dbReference type="PANTHER" id="PTHR34597:SF3">
    <property type="entry name" value="OUTER MEMBRANE TRANSPORTER CDIB"/>
    <property type="match status" value="1"/>
</dbReference>
<dbReference type="InterPro" id="IPR051544">
    <property type="entry name" value="TPS_OM_transporter"/>
</dbReference>
<evidence type="ECO:0008006" key="7">
    <source>
        <dbReference type="Google" id="ProtNLM"/>
    </source>
</evidence>
<dbReference type="InterPro" id="IPR005565">
    <property type="entry name" value="Hemolysn_activator_HlyB_C"/>
</dbReference>
<dbReference type="AlphaFoldDB" id="A0A3B0XSM7"/>
<feature type="domain" description="Haemolysin activator HlyB C-terminal" evidence="4">
    <location>
        <begin position="270"/>
        <end position="535"/>
    </location>
</feature>
<keyword evidence="3" id="KW-0998">Cell outer membrane</keyword>
<organism evidence="6">
    <name type="scientific">hydrothermal vent metagenome</name>
    <dbReference type="NCBI Taxonomy" id="652676"/>
    <lineage>
        <taxon>unclassified sequences</taxon>
        <taxon>metagenomes</taxon>
        <taxon>ecological metagenomes</taxon>
    </lineage>
</organism>
<evidence type="ECO:0000259" key="5">
    <source>
        <dbReference type="Pfam" id="PF08479"/>
    </source>
</evidence>
<protein>
    <recommendedName>
        <fullName evidence="7">Hemolysin activator protein, HlyB family</fullName>
    </recommendedName>
</protein>
<dbReference type="Gene3D" id="2.40.160.50">
    <property type="entry name" value="membrane protein fhac: a member of the omp85/tpsb transporter family"/>
    <property type="match status" value="1"/>
</dbReference>
<dbReference type="GO" id="GO:0098046">
    <property type="term" value="C:type V protein secretion system complex"/>
    <property type="evidence" value="ECO:0007669"/>
    <property type="project" value="TreeGrafter"/>
</dbReference>
<dbReference type="GO" id="GO:0046819">
    <property type="term" value="P:protein secretion by the type V secretion system"/>
    <property type="evidence" value="ECO:0007669"/>
    <property type="project" value="TreeGrafter"/>
</dbReference>
<evidence type="ECO:0000256" key="2">
    <source>
        <dbReference type="ARBA" id="ARBA00022692"/>
    </source>
</evidence>
<dbReference type="PANTHER" id="PTHR34597">
    <property type="entry name" value="SLR1661 PROTEIN"/>
    <property type="match status" value="1"/>
</dbReference>
<keyword evidence="1" id="KW-1134">Transmembrane beta strand</keyword>
<dbReference type="Gene3D" id="3.10.20.310">
    <property type="entry name" value="membrane protein fhac"/>
    <property type="match status" value="1"/>
</dbReference>
<feature type="domain" description="Polypeptide-transport-associated ShlB-type" evidence="5">
    <location>
        <begin position="161"/>
        <end position="207"/>
    </location>
</feature>
<accession>A0A3B0XSM7</accession>
<evidence type="ECO:0000256" key="1">
    <source>
        <dbReference type="ARBA" id="ARBA00022452"/>
    </source>
</evidence>
<keyword evidence="1" id="KW-0472">Membrane</keyword>
<evidence type="ECO:0000256" key="3">
    <source>
        <dbReference type="ARBA" id="ARBA00023237"/>
    </source>
</evidence>
<dbReference type="GO" id="GO:0008320">
    <property type="term" value="F:protein transmembrane transporter activity"/>
    <property type="evidence" value="ECO:0007669"/>
    <property type="project" value="TreeGrafter"/>
</dbReference>